<keyword evidence="2" id="KW-1185">Reference proteome</keyword>
<dbReference type="Proteomes" id="UP000663880">
    <property type="component" value="Unassembled WGS sequence"/>
</dbReference>
<reference evidence="1" key="1">
    <citation type="submission" date="2021-02" db="EMBL/GenBank/DDBJ databases">
        <authorList>
            <person name="Steward A R."/>
        </authorList>
    </citation>
    <scope>NUCLEOTIDE SEQUENCE</scope>
</reference>
<name>A0A821XD44_9NEOP</name>
<dbReference type="EMBL" id="CAJOBZ010000066">
    <property type="protein sequence ID" value="CAF4940742.1"/>
    <property type="molecule type" value="Genomic_DNA"/>
</dbReference>
<evidence type="ECO:0000313" key="2">
    <source>
        <dbReference type="Proteomes" id="UP000663880"/>
    </source>
</evidence>
<dbReference type="OrthoDB" id="10257314at2759"/>
<sequence>MSGGAEIAVSLRSRITEFWIDQPPLWFVQCEAILTPQKLSDKNKYNLFVANKETMHFTQYLHRDMLSSAIDLIIYTWSHVTMVDRKTGWPEAYPVKDSAETVADIMLSGWISRFG</sequence>
<proteinExistence type="predicted"/>
<protein>
    <submittedName>
        <fullName evidence="1">Uncharacterized protein</fullName>
    </submittedName>
</protein>
<evidence type="ECO:0000313" key="1">
    <source>
        <dbReference type="EMBL" id="CAF4940742.1"/>
    </source>
</evidence>
<accession>A0A821XD44</accession>
<gene>
    <name evidence="1" type="ORF">PMACD_LOCUS14705</name>
</gene>
<comment type="caution">
    <text evidence="1">The sequence shown here is derived from an EMBL/GenBank/DDBJ whole genome shotgun (WGS) entry which is preliminary data.</text>
</comment>
<organism evidence="1 2">
    <name type="scientific">Pieris macdunnoughi</name>
    <dbReference type="NCBI Taxonomy" id="345717"/>
    <lineage>
        <taxon>Eukaryota</taxon>
        <taxon>Metazoa</taxon>
        <taxon>Ecdysozoa</taxon>
        <taxon>Arthropoda</taxon>
        <taxon>Hexapoda</taxon>
        <taxon>Insecta</taxon>
        <taxon>Pterygota</taxon>
        <taxon>Neoptera</taxon>
        <taxon>Endopterygota</taxon>
        <taxon>Lepidoptera</taxon>
        <taxon>Glossata</taxon>
        <taxon>Ditrysia</taxon>
        <taxon>Papilionoidea</taxon>
        <taxon>Pieridae</taxon>
        <taxon>Pierinae</taxon>
        <taxon>Pieris</taxon>
    </lineage>
</organism>
<dbReference type="AlphaFoldDB" id="A0A821XD44"/>